<evidence type="ECO:0000256" key="2">
    <source>
        <dbReference type="ARBA" id="ARBA00022692"/>
    </source>
</evidence>
<dbReference type="Pfam" id="PF07946">
    <property type="entry name" value="CCDC47"/>
    <property type="match status" value="1"/>
</dbReference>
<feature type="compositionally biased region" description="Basic and acidic residues" evidence="5">
    <location>
        <begin position="391"/>
        <end position="405"/>
    </location>
</feature>
<dbReference type="PANTHER" id="PTHR12883">
    <property type="entry name" value="ADIPOCYTE-SPECIFIC PROTEIN 4-RELATED"/>
    <property type="match status" value="1"/>
</dbReference>
<evidence type="ECO:0000313" key="8">
    <source>
        <dbReference type="Proteomes" id="UP000284375"/>
    </source>
</evidence>
<dbReference type="InterPro" id="IPR012879">
    <property type="entry name" value="CCDC47"/>
</dbReference>
<gene>
    <name evidence="7" type="ORF">VSDG_09019</name>
</gene>
<organism evidence="7 8">
    <name type="scientific">Cytospora chrysosperma</name>
    <name type="common">Cytospora canker fungus</name>
    <name type="synonym">Sphaeria chrysosperma</name>
    <dbReference type="NCBI Taxonomy" id="252740"/>
    <lineage>
        <taxon>Eukaryota</taxon>
        <taxon>Fungi</taxon>
        <taxon>Dikarya</taxon>
        <taxon>Ascomycota</taxon>
        <taxon>Pezizomycotina</taxon>
        <taxon>Sordariomycetes</taxon>
        <taxon>Sordariomycetidae</taxon>
        <taxon>Diaporthales</taxon>
        <taxon>Cytosporaceae</taxon>
        <taxon>Cytospora</taxon>
    </lineage>
</organism>
<feature type="transmembrane region" description="Helical" evidence="6">
    <location>
        <begin position="81"/>
        <end position="100"/>
    </location>
</feature>
<sequence length="446" mass="50316">MADLFKGLFGGGSASTETPVASADSDFVDFAEAAEPSPEAFTASAGSATLGANVPVATVGPYTKWYRLDERYTLNDFRAEGLILACIIFVFTLHVIGSRLNRTKAKKWMKAHSKILASEFSIVGFGSTPTITSGEGEAEDLVVDLAEPEKALKEKSLFEFATYATGRRNIAFMDAKLSLIRRFNPLIATAEAGLSMFFDSFMMPQDTVEAVIYPFDGKEGLIVPGLPGSAELRAKESKSTYDGFVWAIVNKERMKQVRDDRYDVSLTFTKDNSKLPIWLTVMSESAEITNLLLTNELAKAAESAGELLEYLIISDQPMEKPKSLEETTPRKRIFLKYRLPSDNNYEPLLPLFRYFVRITDQLVKDAHFRPEVLRKVKSIRDETVKQIQKADVEEKSEERNFEREKAKKAKRDLELSQLDAKGQKKYLEREREKEMRKQQKKMTSRG</sequence>
<evidence type="ECO:0000256" key="5">
    <source>
        <dbReference type="SAM" id="MobiDB-lite"/>
    </source>
</evidence>
<dbReference type="PANTHER" id="PTHR12883:SF0">
    <property type="entry name" value="PAT COMPLEX SUBUNIT CCDC47"/>
    <property type="match status" value="1"/>
</dbReference>
<keyword evidence="3 6" id="KW-1133">Transmembrane helix</keyword>
<comment type="subcellular location">
    <subcellularLocation>
        <location evidence="1">Membrane</location>
        <topology evidence="1">Single-pass membrane protein</topology>
    </subcellularLocation>
</comment>
<comment type="caution">
    <text evidence="7">The sequence shown here is derived from an EMBL/GenBank/DDBJ whole genome shotgun (WGS) entry which is preliminary data.</text>
</comment>
<dbReference type="STRING" id="252740.A0A423VBF0"/>
<protein>
    <recommendedName>
        <fullName evidence="9">DUF1682 domain protein</fullName>
    </recommendedName>
</protein>
<dbReference type="EMBL" id="LJZO01000069">
    <property type="protein sequence ID" value="ROV88235.1"/>
    <property type="molecule type" value="Genomic_DNA"/>
</dbReference>
<dbReference type="GO" id="GO:0016020">
    <property type="term" value="C:membrane"/>
    <property type="evidence" value="ECO:0007669"/>
    <property type="project" value="UniProtKB-SubCell"/>
</dbReference>
<keyword evidence="2 6" id="KW-0812">Transmembrane</keyword>
<keyword evidence="4 6" id="KW-0472">Membrane</keyword>
<evidence type="ECO:0000313" key="7">
    <source>
        <dbReference type="EMBL" id="ROV88235.1"/>
    </source>
</evidence>
<accession>A0A423VBF0</accession>
<dbReference type="AlphaFoldDB" id="A0A423VBF0"/>
<evidence type="ECO:0000256" key="1">
    <source>
        <dbReference type="ARBA" id="ARBA00004167"/>
    </source>
</evidence>
<dbReference type="Proteomes" id="UP000284375">
    <property type="component" value="Unassembled WGS sequence"/>
</dbReference>
<dbReference type="GO" id="GO:0005509">
    <property type="term" value="F:calcium ion binding"/>
    <property type="evidence" value="ECO:0007669"/>
    <property type="project" value="InterPro"/>
</dbReference>
<name>A0A423VBF0_CYTCH</name>
<dbReference type="GO" id="GO:0032469">
    <property type="term" value="P:endoplasmic reticulum calcium ion homeostasis"/>
    <property type="evidence" value="ECO:0007669"/>
    <property type="project" value="InterPro"/>
</dbReference>
<evidence type="ECO:0008006" key="9">
    <source>
        <dbReference type="Google" id="ProtNLM"/>
    </source>
</evidence>
<dbReference type="OrthoDB" id="10039147at2759"/>
<evidence type="ECO:0000256" key="4">
    <source>
        <dbReference type="ARBA" id="ARBA00023136"/>
    </source>
</evidence>
<evidence type="ECO:0000256" key="6">
    <source>
        <dbReference type="SAM" id="Phobius"/>
    </source>
</evidence>
<keyword evidence="8" id="KW-1185">Reference proteome</keyword>
<feature type="region of interest" description="Disordered" evidence="5">
    <location>
        <begin position="391"/>
        <end position="446"/>
    </location>
</feature>
<proteinExistence type="predicted"/>
<dbReference type="GO" id="GO:0005783">
    <property type="term" value="C:endoplasmic reticulum"/>
    <property type="evidence" value="ECO:0007669"/>
    <property type="project" value="InterPro"/>
</dbReference>
<evidence type="ECO:0000256" key="3">
    <source>
        <dbReference type="ARBA" id="ARBA00022989"/>
    </source>
</evidence>
<reference evidence="7 8" key="1">
    <citation type="submission" date="2015-09" db="EMBL/GenBank/DDBJ databases">
        <title>Host preference determinants of Valsa canker pathogens revealed by comparative genomics.</title>
        <authorList>
            <person name="Yin Z."/>
            <person name="Huang L."/>
        </authorList>
    </citation>
    <scope>NUCLEOTIDE SEQUENCE [LARGE SCALE GENOMIC DNA]</scope>
    <source>
        <strain evidence="7 8">YSFL</strain>
    </source>
</reference>
<feature type="compositionally biased region" description="Basic and acidic residues" evidence="5">
    <location>
        <begin position="421"/>
        <end position="437"/>
    </location>
</feature>